<evidence type="ECO:0000313" key="1">
    <source>
        <dbReference type="EMBL" id="JAI06636.1"/>
    </source>
</evidence>
<accession>A0A0E9XXQ4</accession>
<proteinExistence type="predicted"/>
<reference evidence="1" key="2">
    <citation type="journal article" date="2015" name="Fish Shellfish Immunol.">
        <title>Early steps in the European eel (Anguilla anguilla)-Vibrio vulnificus interaction in the gills: Role of the RtxA13 toxin.</title>
        <authorList>
            <person name="Callol A."/>
            <person name="Pajuelo D."/>
            <person name="Ebbesson L."/>
            <person name="Teles M."/>
            <person name="MacKenzie S."/>
            <person name="Amaro C."/>
        </authorList>
    </citation>
    <scope>NUCLEOTIDE SEQUENCE</scope>
</reference>
<reference evidence="1" key="1">
    <citation type="submission" date="2014-11" db="EMBL/GenBank/DDBJ databases">
        <authorList>
            <person name="Amaro Gonzalez C."/>
        </authorList>
    </citation>
    <scope>NUCLEOTIDE SEQUENCE</scope>
</reference>
<name>A0A0E9XXQ4_ANGAN</name>
<sequence length="11" mass="1170">MLFSSFLAAIA</sequence>
<dbReference type="EMBL" id="GBXM01001942">
    <property type="protein sequence ID" value="JAI06636.1"/>
    <property type="molecule type" value="Transcribed_RNA"/>
</dbReference>
<organism evidence="1">
    <name type="scientific">Anguilla anguilla</name>
    <name type="common">European freshwater eel</name>
    <name type="synonym">Muraena anguilla</name>
    <dbReference type="NCBI Taxonomy" id="7936"/>
    <lineage>
        <taxon>Eukaryota</taxon>
        <taxon>Metazoa</taxon>
        <taxon>Chordata</taxon>
        <taxon>Craniata</taxon>
        <taxon>Vertebrata</taxon>
        <taxon>Euteleostomi</taxon>
        <taxon>Actinopterygii</taxon>
        <taxon>Neopterygii</taxon>
        <taxon>Teleostei</taxon>
        <taxon>Anguilliformes</taxon>
        <taxon>Anguillidae</taxon>
        <taxon>Anguilla</taxon>
    </lineage>
</organism>
<protein>
    <submittedName>
        <fullName evidence="1">Uncharacterized protein</fullName>
    </submittedName>
</protein>